<dbReference type="Proteomes" id="UP001459277">
    <property type="component" value="Unassembled WGS sequence"/>
</dbReference>
<evidence type="ECO:0000313" key="3">
    <source>
        <dbReference type="EMBL" id="KAL0001146.1"/>
    </source>
</evidence>
<feature type="non-terminal residue" evidence="3">
    <location>
        <position position="137"/>
    </location>
</feature>
<comment type="caution">
    <text evidence="3">The sequence shown here is derived from an EMBL/GenBank/DDBJ whole genome shotgun (WGS) entry which is preliminary data.</text>
</comment>
<protein>
    <recommendedName>
        <fullName evidence="5">Beta-glucosidase</fullName>
    </recommendedName>
</protein>
<dbReference type="PANTHER" id="PTHR10353:SF175">
    <property type="entry name" value="BETA-GLUCOSIDASE 18-LIKE ISOFORM X1"/>
    <property type="match status" value="1"/>
</dbReference>
<organism evidence="3 4">
    <name type="scientific">Lithocarpus litseifolius</name>
    <dbReference type="NCBI Taxonomy" id="425828"/>
    <lineage>
        <taxon>Eukaryota</taxon>
        <taxon>Viridiplantae</taxon>
        <taxon>Streptophyta</taxon>
        <taxon>Embryophyta</taxon>
        <taxon>Tracheophyta</taxon>
        <taxon>Spermatophyta</taxon>
        <taxon>Magnoliopsida</taxon>
        <taxon>eudicotyledons</taxon>
        <taxon>Gunneridae</taxon>
        <taxon>Pentapetalae</taxon>
        <taxon>rosids</taxon>
        <taxon>fabids</taxon>
        <taxon>Fagales</taxon>
        <taxon>Fagaceae</taxon>
        <taxon>Lithocarpus</taxon>
    </lineage>
</organism>
<reference evidence="3 4" key="1">
    <citation type="submission" date="2024-01" db="EMBL/GenBank/DDBJ databases">
        <title>A telomere-to-telomere, gap-free genome of sweet tea (Lithocarpus litseifolius).</title>
        <authorList>
            <person name="Zhou J."/>
        </authorList>
    </citation>
    <scope>NUCLEOTIDE SEQUENCE [LARGE SCALE GENOMIC DNA]</scope>
    <source>
        <strain evidence="3">Zhou-2022a</strain>
        <tissue evidence="3">Leaf</tissue>
    </source>
</reference>
<dbReference type="EMBL" id="JAZDWU010000005">
    <property type="protein sequence ID" value="KAL0001146.1"/>
    <property type="molecule type" value="Genomic_DNA"/>
</dbReference>
<dbReference type="GO" id="GO:0008422">
    <property type="term" value="F:beta-glucosidase activity"/>
    <property type="evidence" value="ECO:0007669"/>
    <property type="project" value="TreeGrafter"/>
</dbReference>
<sequence>MVRVLATGMYFVMFQEDLKIVQSLGVNAYRFSISWARILPRGRFGEINPRGIMFYNEIIDNLLLRVIQPFVTIHHHDIPLELEDRYGGWLSPQIQKDFVYFAEMCFKKFGDRVNYWATINEPGLIVNRAYIWGIYPP</sequence>
<evidence type="ECO:0000256" key="2">
    <source>
        <dbReference type="RuleBase" id="RU003690"/>
    </source>
</evidence>
<dbReference type="AlphaFoldDB" id="A0AAW2CXL3"/>
<evidence type="ECO:0000313" key="4">
    <source>
        <dbReference type="Proteomes" id="UP001459277"/>
    </source>
</evidence>
<dbReference type="Gene3D" id="3.20.20.80">
    <property type="entry name" value="Glycosidases"/>
    <property type="match status" value="1"/>
</dbReference>
<evidence type="ECO:0000256" key="1">
    <source>
        <dbReference type="ARBA" id="ARBA00010838"/>
    </source>
</evidence>
<comment type="similarity">
    <text evidence="1 2">Belongs to the glycosyl hydrolase 1 family.</text>
</comment>
<evidence type="ECO:0008006" key="5">
    <source>
        <dbReference type="Google" id="ProtNLM"/>
    </source>
</evidence>
<accession>A0AAW2CXL3</accession>
<proteinExistence type="inferred from homology"/>
<gene>
    <name evidence="3" type="ORF">SO802_014927</name>
</gene>
<keyword evidence="4" id="KW-1185">Reference proteome</keyword>
<dbReference type="Pfam" id="PF00232">
    <property type="entry name" value="Glyco_hydro_1"/>
    <property type="match status" value="1"/>
</dbReference>
<dbReference type="InterPro" id="IPR017853">
    <property type="entry name" value="GH"/>
</dbReference>
<dbReference type="InterPro" id="IPR001360">
    <property type="entry name" value="Glyco_hydro_1"/>
</dbReference>
<dbReference type="GO" id="GO:0005975">
    <property type="term" value="P:carbohydrate metabolic process"/>
    <property type="evidence" value="ECO:0007669"/>
    <property type="project" value="InterPro"/>
</dbReference>
<name>A0AAW2CXL3_9ROSI</name>
<dbReference type="PANTHER" id="PTHR10353">
    <property type="entry name" value="GLYCOSYL HYDROLASE"/>
    <property type="match status" value="1"/>
</dbReference>
<dbReference type="SUPFAM" id="SSF51445">
    <property type="entry name" value="(Trans)glycosidases"/>
    <property type="match status" value="1"/>
</dbReference>